<organism evidence="1 2">
    <name type="scientific">Longibacter salinarum</name>
    <dbReference type="NCBI Taxonomy" id="1850348"/>
    <lineage>
        <taxon>Bacteria</taxon>
        <taxon>Pseudomonadati</taxon>
        <taxon>Rhodothermota</taxon>
        <taxon>Rhodothermia</taxon>
        <taxon>Rhodothermales</taxon>
        <taxon>Salisaetaceae</taxon>
        <taxon>Longibacter</taxon>
    </lineage>
</organism>
<accession>A0A2A8CZN3</accession>
<keyword evidence="2" id="KW-1185">Reference proteome</keyword>
<evidence type="ECO:0000313" key="1">
    <source>
        <dbReference type="EMBL" id="PEN13858.1"/>
    </source>
</evidence>
<protein>
    <submittedName>
        <fullName evidence="1">Uncharacterized protein</fullName>
    </submittedName>
</protein>
<comment type="caution">
    <text evidence="1">The sequence shown here is derived from an EMBL/GenBank/DDBJ whole genome shotgun (WGS) entry which is preliminary data.</text>
</comment>
<dbReference type="EMBL" id="PDEQ01000003">
    <property type="protein sequence ID" value="PEN13858.1"/>
    <property type="molecule type" value="Genomic_DNA"/>
</dbReference>
<dbReference type="RefSeq" id="WP_098075022.1">
    <property type="nucleotide sequence ID" value="NZ_PDEQ01000003.1"/>
</dbReference>
<sequence length="150" mass="16781">MASTDPALEAAMSLAARRHDIPEPLSEIYIAWNLCFRAYCDRYDRPWPNHRVVPDFVTYLRDKTTVTRDELVHAVDAVIFGLEETTGLAGPLKTALRARVLSDVPSPKAHKEDEGEDEQAFPQQGAALTRVMVAMDQEAFSGGFSSRFRN</sequence>
<dbReference type="AlphaFoldDB" id="A0A2A8CZN3"/>
<name>A0A2A8CZN3_9BACT</name>
<evidence type="ECO:0000313" key="2">
    <source>
        <dbReference type="Proteomes" id="UP000220102"/>
    </source>
</evidence>
<proteinExistence type="predicted"/>
<gene>
    <name evidence="1" type="ORF">CRI94_07295</name>
</gene>
<dbReference type="Proteomes" id="UP000220102">
    <property type="component" value="Unassembled WGS sequence"/>
</dbReference>
<reference evidence="1 2" key="1">
    <citation type="submission" date="2017-10" db="EMBL/GenBank/DDBJ databases">
        <title>Draft genome of Longibacter Salinarum.</title>
        <authorList>
            <person name="Goh K.M."/>
            <person name="Shamsir M.S."/>
            <person name="Lim S.W."/>
        </authorList>
    </citation>
    <scope>NUCLEOTIDE SEQUENCE [LARGE SCALE GENOMIC DNA]</scope>
    <source>
        <strain evidence="1 2">KCTC 52045</strain>
    </source>
</reference>